<dbReference type="PRINTS" id="PR00060">
    <property type="entry name" value="RIBOSOMALL16"/>
</dbReference>
<accession>A0A4Q7PHC5</accession>
<comment type="caution">
    <text evidence="11">The sequence shown here is derived from an EMBL/GenBank/DDBJ whole genome shotgun (WGS) entry which is preliminary data.</text>
</comment>
<dbReference type="GO" id="GO:0000049">
    <property type="term" value="F:tRNA binding"/>
    <property type="evidence" value="ECO:0007669"/>
    <property type="project" value="UniProtKB-KW"/>
</dbReference>
<keyword evidence="3 7" id="KW-0699">rRNA-binding</keyword>
<dbReference type="Proteomes" id="UP000292262">
    <property type="component" value="Unassembled WGS sequence"/>
</dbReference>
<evidence type="ECO:0000256" key="3">
    <source>
        <dbReference type="ARBA" id="ARBA00022730"/>
    </source>
</evidence>
<dbReference type="Gene3D" id="3.90.1170.10">
    <property type="entry name" value="Ribosomal protein L10e/L16"/>
    <property type="match status" value="1"/>
</dbReference>
<sequence length="139" mass="15741">MLQPKRTKFRKQQKGRMKGISQRGHQLSNGTFGIKSLESNFVTARQIEAARIAATRYMKREGSLWIKIFPDKPITKKPLEVRMGKGKGNVEYWAAVVKPGRILFEIGGVSLDIAREALRLAAQKLPVKTKFIVARDYQA</sequence>
<evidence type="ECO:0000256" key="1">
    <source>
        <dbReference type="ARBA" id="ARBA00008931"/>
    </source>
</evidence>
<dbReference type="OrthoDB" id="9802589at2"/>
<gene>
    <name evidence="7" type="primary">rplP</name>
    <name evidence="11" type="ORF">EV197_1187</name>
</gene>
<dbReference type="InterPro" id="IPR020798">
    <property type="entry name" value="Ribosomal_uL16_CS"/>
</dbReference>
<evidence type="ECO:0000256" key="2">
    <source>
        <dbReference type="ARBA" id="ARBA00022555"/>
    </source>
</evidence>
<keyword evidence="7 9" id="KW-0694">RNA-binding</keyword>
<dbReference type="InterPro" id="IPR000114">
    <property type="entry name" value="Ribosomal_uL16_bact-type"/>
</dbReference>
<dbReference type="HAMAP" id="MF_01342">
    <property type="entry name" value="Ribosomal_uL16"/>
    <property type="match status" value="1"/>
</dbReference>
<dbReference type="GO" id="GO:0019843">
    <property type="term" value="F:rRNA binding"/>
    <property type="evidence" value="ECO:0007669"/>
    <property type="project" value="UniProtKB-UniRule"/>
</dbReference>
<organism evidence="11 12">
    <name type="scientific">Aquimarina brevivitae</name>
    <dbReference type="NCBI Taxonomy" id="323412"/>
    <lineage>
        <taxon>Bacteria</taxon>
        <taxon>Pseudomonadati</taxon>
        <taxon>Bacteroidota</taxon>
        <taxon>Flavobacteriia</taxon>
        <taxon>Flavobacteriales</taxon>
        <taxon>Flavobacteriaceae</taxon>
        <taxon>Aquimarina</taxon>
    </lineage>
</organism>
<dbReference type="InterPro" id="IPR016180">
    <property type="entry name" value="Ribosomal_uL16_dom"/>
</dbReference>
<name>A0A4Q7PHC5_9FLAO</name>
<dbReference type="NCBIfam" id="TIGR01164">
    <property type="entry name" value="rplP_bact"/>
    <property type="match status" value="1"/>
</dbReference>
<dbReference type="PANTHER" id="PTHR12220">
    <property type="entry name" value="50S/60S RIBOSOMAL PROTEIN L16"/>
    <property type="match status" value="1"/>
</dbReference>
<dbReference type="GO" id="GO:0022625">
    <property type="term" value="C:cytosolic large ribosomal subunit"/>
    <property type="evidence" value="ECO:0007669"/>
    <property type="project" value="TreeGrafter"/>
</dbReference>
<comment type="function">
    <text evidence="7 9">Binds 23S rRNA and is also seen to make contacts with the A and possibly P site tRNAs.</text>
</comment>
<keyword evidence="12" id="KW-1185">Reference proteome</keyword>
<evidence type="ECO:0000256" key="10">
    <source>
        <dbReference type="SAM" id="MobiDB-lite"/>
    </source>
</evidence>
<dbReference type="FunFam" id="3.90.1170.10:FF:000001">
    <property type="entry name" value="50S ribosomal protein L16"/>
    <property type="match status" value="1"/>
</dbReference>
<dbReference type="Pfam" id="PF00252">
    <property type="entry name" value="Ribosomal_L16"/>
    <property type="match status" value="1"/>
</dbReference>
<reference evidence="11 12" key="1">
    <citation type="submission" date="2019-02" db="EMBL/GenBank/DDBJ databases">
        <title>Genomic Encyclopedia of Type Strains, Phase IV (KMG-IV): sequencing the most valuable type-strain genomes for metagenomic binning, comparative biology and taxonomic classification.</title>
        <authorList>
            <person name="Goeker M."/>
        </authorList>
    </citation>
    <scope>NUCLEOTIDE SEQUENCE [LARGE SCALE GENOMIC DNA]</scope>
    <source>
        <strain evidence="11 12">DSM 17196</strain>
    </source>
</reference>
<keyword evidence="2 7" id="KW-0820">tRNA-binding</keyword>
<comment type="subunit">
    <text evidence="7 9">Part of the 50S ribosomal subunit.</text>
</comment>
<dbReference type="RefSeq" id="WP_130285765.1">
    <property type="nucleotide sequence ID" value="NZ_SGXE01000001.1"/>
</dbReference>
<dbReference type="SUPFAM" id="SSF54686">
    <property type="entry name" value="Ribosomal protein L16p/L10e"/>
    <property type="match status" value="1"/>
</dbReference>
<comment type="similarity">
    <text evidence="1 7 8">Belongs to the universal ribosomal protein uL16 family.</text>
</comment>
<dbReference type="AlphaFoldDB" id="A0A4Q7PHC5"/>
<dbReference type="PROSITE" id="PS00701">
    <property type="entry name" value="RIBOSOMAL_L16_2"/>
    <property type="match status" value="1"/>
</dbReference>
<evidence type="ECO:0000256" key="7">
    <source>
        <dbReference type="HAMAP-Rule" id="MF_01342"/>
    </source>
</evidence>
<feature type="compositionally biased region" description="Basic residues" evidence="10">
    <location>
        <begin position="1"/>
        <end position="17"/>
    </location>
</feature>
<evidence type="ECO:0000256" key="5">
    <source>
        <dbReference type="ARBA" id="ARBA00023274"/>
    </source>
</evidence>
<dbReference type="InterPro" id="IPR036920">
    <property type="entry name" value="Ribosomal_uL16_sf"/>
</dbReference>
<evidence type="ECO:0000256" key="6">
    <source>
        <dbReference type="ARBA" id="ARBA00035198"/>
    </source>
</evidence>
<proteinExistence type="inferred from homology"/>
<keyword evidence="5 7" id="KW-0687">Ribonucleoprotein</keyword>
<evidence type="ECO:0000256" key="4">
    <source>
        <dbReference type="ARBA" id="ARBA00022980"/>
    </source>
</evidence>
<evidence type="ECO:0000313" key="12">
    <source>
        <dbReference type="Proteomes" id="UP000292262"/>
    </source>
</evidence>
<dbReference type="InterPro" id="IPR047873">
    <property type="entry name" value="Ribosomal_uL16"/>
</dbReference>
<dbReference type="GO" id="GO:0003735">
    <property type="term" value="F:structural constituent of ribosome"/>
    <property type="evidence" value="ECO:0007669"/>
    <property type="project" value="InterPro"/>
</dbReference>
<dbReference type="PANTHER" id="PTHR12220:SF13">
    <property type="entry name" value="LARGE RIBOSOMAL SUBUNIT PROTEIN UL16M"/>
    <property type="match status" value="1"/>
</dbReference>
<dbReference type="EMBL" id="SGXE01000001">
    <property type="protein sequence ID" value="RZS99956.1"/>
    <property type="molecule type" value="Genomic_DNA"/>
</dbReference>
<keyword evidence="4 7" id="KW-0689">Ribosomal protein</keyword>
<evidence type="ECO:0000256" key="8">
    <source>
        <dbReference type="RuleBase" id="RU004413"/>
    </source>
</evidence>
<evidence type="ECO:0000313" key="11">
    <source>
        <dbReference type="EMBL" id="RZS99956.1"/>
    </source>
</evidence>
<dbReference type="GO" id="GO:0006412">
    <property type="term" value="P:translation"/>
    <property type="evidence" value="ECO:0007669"/>
    <property type="project" value="UniProtKB-UniRule"/>
</dbReference>
<evidence type="ECO:0000256" key="9">
    <source>
        <dbReference type="RuleBase" id="RU004414"/>
    </source>
</evidence>
<feature type="region of interest" description="Disordered" evidence="10">
    <location>
        <begin position="1"/>
        <end position="24"/>
    </location>
</feature>
<dbReference type="CDD" id="cd01433">
    <property type="entry name" value="Ribosomal_L16_L10e"/>
    <property type="match status" value="1"/>
</dbReference>
<protein>
    <recommendedName>
        <fullName evidence="6 7">Large ribosomal subunit protein uL16</fullName>
    </recommendedName>
</protein>